<dbReference type="InterPro" id="IPR047215">
    <property type="entry name" value="Galactose_mutarotase-like"/>
</dbReference>
<dbReference type="AlphaFoldDB" id="A0A1I4RZ70"/>
<dbReference type="InterPro" id="IPR015443">
    <property type="entry name" value="Aldose_1-epimerase"/>
</dbReference>
<dbReference type="EMBL" id="FOTQ01000009">
    <property type="protein sequence ID" value="SFM57517.1"/>
    <property type="molecule type" value="Genomic_DNA"/>
</dbReference>
<dbReference type="InterPro" id="IPR014718">
    <property type="entry name" value="GH-type_carb-bd"/>
</dbReference>
<evidence type="ECO:0000256" key="5">
    <source>
        <dbReference type="PIRNR" id="PIRNR005096"/>
    </source>
</evidence>
<reference evidence="9 10" key="1">
    <citation type="submission" date="2016-10" db="EMBL/GenBank/DDBJ databases">
        <authorList>
            <person name="de Groot N.N."/>
        </authorList>
    </citation>
    <scope>NUCLEOTIDE SEQUENCE [LARGE SCALE GENOMIC DNA]</scope>
    <source>
        <strain evidence="9 10">DSM 15283</strain>
    </source>
</reference>
<dbReference type="EC" id="5.1.3.3" evidence="5"/>
<gene>
    <name evidence="9" type="ORF">SAMN04488042_10960</name>
</gene>
<evidence type="ECO:0000313" key="10">
    <source>
        <dbReference type="Proteomes" id="UP000199144"/>
    </source>
</evidence>
<dbReference type="GO" id="GO:0033499">
    <property type="term" value="P:galactose catabolic process via UDP-galactose, Leloir pathway"/>
    <property type="evidence" value="ECO:0007669"/>
    <property type="project" value="TreeGrafter"/>
</dbReference>
<evidence type="ECO:0000256" key="8">
    <source>
        <dbReference type="PIRSR" id="PIRSR005096-3"/>
    </source>
</evidence>
<keyword evidence="10" id="KW-1185">Reference proteome</keyword>
<dbReference type="PIRSF" id="PIRSF005096">
    <property type="entry name" value="GALM"/>
    <property type="match status" value="1"/>
</dbReference>
<feature type="active site" description="Proton donor" evidence="6">
    <location>
        <position position="167"/>
    </location>
</feature>
<evidence type="ECO:0000313" key="9">
    <source>
        <dbReference type="EMBL" id="SFM57517.1"/>
    </source>
</evidence>
<dbReference type="GO" id="GO:0030246">
    <property type="term" value="F:carbohydrate binding"/>
    <property type="evidence" value="ECO:0007669"/>
    <property type="project" value="InterPro"/>
</dbReference>
<dbReference type="PANTHER" id="PTHR10091">
    <property type="entry name" value="ALDOSE-1-EPIMERASE"/>
    <property type="match status" value="1"/>
</dbReference>
<dbReference type="SUPFAM" id="SSF74650">
    <property type="entry name" value="Galactose mutarotase-like"/>
    <property type="match status" value="1"/>
</dbReference>
<evidence type="ECO:0000256" key="3">
    <source>
        <dbReference type="ARBA" id="ARBA00023235"/>
    </source>
</evidence>
<comment type="catalytic activity">
    <reaction evidence="5">
        <text>alpha-D-glucose = beta-D-glucose</text>
        <dbReference type="Rhea" id="RHEA:10264"/>
        <dbReference type="ChEBI" id="CHEBI:15903"/>
        <dbReference type="ChEBI" id="CHEBI:17925"/>
        <dbReference type="EC" id="5.1.3.3"/>
    </reaction>
</comment>
<dbReference type="RefSeq" id="WP_093095747.1">
    <property type="nucleotide sequence ID" value="NZ_FOTQ01000009.1"/>
</dbReference>
<dbReference type="Proteomes" id="UP000199144">
    <property type="component" value="Unassembled WGS sequence"/>
</dbReference>
<feature type="binding site" evidence="8">
    <location>
        <begin position="167"/>
        <end position="169"/>
    </location>
    <ligand>
        <name>beta-D-galactose</name>
        <dbReference type="ChEBI" id="CHEBI:27667"/>
    </ligand>
</feature>
<dbReference type="GO" id="GO:0006006">
    <property type="term" value="P:glucose metabolic process"/>
    <property type="evidence" value="ECO:0007669"/>
    <property type="project" value="TreeGrafter"/>
</dbReference>
<dbReference type="CDD" id="cd09019">
    <property type="entry name" value="galactose_mutarotase_like"/>
    <property type="match status" value="1"/>
</dbReference>
<accession>A0A1I4RZ70</accession>
<feature type="binding site" evidence="7">
    <location>
        <position position="230"/>
    </location>
    <ligand>
        <name>beta-D-galactose</name>
        <dbReference type="ChEBI" id="CHEBI:27667"/>
    </ligand>
</feature>
<protein>
    <recommendedName>
        <fullName evidence="5">Aldose 1-epimerase</fullName>
        <ecNumber evidence="5">5.1.3.3</ecNumber>
    </recommendedName>
</protein>
<dbReference type="Gene3D" id="2.70.98.10">
    <property type="match status" value="1"/>
</dbReference>
<evidence type="ECO:0000256" key="4">
    <source>
        <dbReference type="ARBA" id="ARBA00023277"/>
    </source>
</evidence>
<dbReference type="InterPro" id="IPR011013">
    <property type="entry name" value="Gal_mutarotase_sf_dom"/>
</dbReference>
<evidence type="ECO:0000256" key="6">
    <source>
        <dbReference type="PIRSR" id="PIRSR005096-1"/>
    </source>
</evidence>
<evidence type="ECO:0000256" key="7">
    <source>
        <dbReference type="PIRSR" id="PIRSR005096-2"/>
    </source>
</evidence>
<dbReference type="STRING" id="254406.SAMN04488042_10960"/>
<comment type="pathway">
    <text evidence="1 5">Carbohydrate metabolism; hexose metabolism.</text>
</comment>
<evidence type="ECO:0000256" key="1">
    <source>
        <dbReference type="ARBA" id="ARBA00005028"/>
    </source>
</evidence>
<feature type="active site" description="Proton acceptor" evidence="6">
    <location>
        <position position="288"/>
    </location>
</feature>
<sequence length="324" mass="35256">MSRRIAPQDIRRHVLRDGDVSVAILSLGCITQDWRVPHQGARRSIVLGYADPVAYLDNPANLGTIVGRVANRIGHATFALNGSRHRLDANIAPHMLHGGTGGIGKRLWQMEPDATNAVQLRLSSPDGDQGFPGRADFRVTITLAGNTLTYDMGAEVDRPTPINLAQHNYYNLMGHGSARDHVLRLPAAQITETDGDSIPTGALLPISGTRHDFTTARSFAEADPQALGYDDNFALDGNVATLTAPDGLRLTLETDQPGMQLYSSRYLEPVHPPVPGQSHTAYDAICLEAQHFPDAVNHPHFAPIIATPDRPYHQRLTLRVEATT</sequence>
<proteinExistence type="inferred from homology"/>
<dbReference type="UniPathway" id="UPA00242"/>
<comment type="similarity">
    <text evidence="2 5">Belongs to the aldose epimerase family.</text>
</comment>
<name>A0A1I4RZ70_9RHOB</name>
<feature type="binding site" evidence="8">
    <location>
        <begin position="71"/>
        <end position="72"/>
    </location>
    <ligand>
        <name>beta-D-galactose</name>
        <dbReference type="ChEBI" id="CHEBI:27667"/>
    </ligand>
</feature>
<dbReference type="Pfam" id="PF01263">
    <property type="entry name" value="Aldose_epim"/>
    <property type="match status" value="1"/>
</dbReference>
<keyword evidence="3 5" id="KW-0413">Isomerase</keyword>
<dbReference type="GO" id="GO:0004034">
    <property type="term" value="F:aldose 1-epimerase activity"/>
    <property type="evidence" value="ECO:0007669"/>
    <property type="project" value="UniProtKB-EC"/>
</dbReference>
<dbReference type="InterPro" id="IPR008183">
    <property type="entry name" value="Aldose_1/G6P_1-epimerase"/>
</dbReference>
<evidence type="ECO:0000256" key="2">
    <source>
        <dbReference type="ARBA" id="ARBA00006206"/>
    </source>
</evidence>
<keyword evidence="4 5" id="KW-0119">Carbohydrate metabolism</keyword>
<dbReference type="OrthoDB" id="9779408at2"/>
<dbReference type="PANTHER" id="PTHR10091:SF0">
    <property type="entry name" value="GALACTOSE MUTAROTASE"/>
    <property type="match status" value="1"/>
</dbReference>
<organism evidence="9 10">
    <name type="scientific">Shimia aestuarii</name>
    <dbReference type="NCBI Taxonomy" id="254406"/>
    <lineage>
        <taxon>Bacteria</taxon>
        <taxon>Pseudomonadati</taxon>
        <taxon>Pseudomonadota</taxon>
        <taxon>Alphaproteobacteria</taxon>
        <taxon>Rhodobacterales</taxon>
        <taxon>Roseobacteraceae</taxon>
    </lineage>
</organism>